<comment type="similarity">
    <text evidence="1">Belongs to the sigma-70 factor family. ECF subfamily.</text>
</comment>
<dbReference type="SUPFAM" id="SSF88659">
    <property type="entry name" value="Sigma3 and sigma4 domains of RNA polymerase sigma factors"/>
    <property type="match status" value="1"/>
</dbReference>
<dbReference type="InterPro" id="IPR013249">
    <property type="entry name" value="RNA_pol_sigma70_r4_t2"/>
</dbReference>
<dbReference type="KEGG" id="phao:HF685_09425"/>
<dbReference type="Pfam" id="PF04542">
    <property type="entry name" value="Sigma70_r2"/>
    <property type="match status" value="1"/>
</dbReference>
<dbReference type="Gene3D" id="1.10.1740.10">
    <property type="match status" value="1"/>
</dbReference>
<dbReference type="Gene3D" id="1.10.10.10">
    <property type="entry name" value="Winged helix-like DNA-binding domain superfamily/Winged helix DNA-binding domain"/>
    <property type="match status" value="1"/>
</dbReference>
<dbReference type="InterPro" id="IPR039425">
    <property type="entry name" value="RNA_pol_sigma-70-like"/>
</dbReference>
<evidence type="ECO:0000259" key="5">
    <source>
        <dbReference type="Pfam" id="PF04542"/>
    </source>
</evidence>
<evidence type="ECO:0000256" key="2">
    <source>
        <dbReference type="ARBA" id="ARBA00023015"/>
    </source>
</evidence>
<accession>A0A6H2DLC2</accession>
<dbReference type="InterPro" id="IPR013325">
    <property type="entry name" value="RNA_pol_sigma_r2"/>
</dbReference>
<evidence type="ECO:0000313" key="8">
    <source>
        <dbReference type="Proteomes" id="UP000501600"/>
    </source>
</evidence>
<evidence type="ECO:0000256" key="3">
    <source>
        <dbReference type="ARBA" id="ARBA00023082"/>
    </source>
</evidence>
<dbReference type="NCBIfam" id="TIGR02937">
    <property type="entry name" value="sigma70-ECF"/>
    <property type="match status" value="1"/>
</dbReference>
<dbReference type="RefSeq" id="WP_168819539.1">
    <property type="nucleotide sequence ID" value="NZ_CP051217.1"/>
</dbReference>
<dbReference type="InterPro" id="IPR036388">
    <property type="entry name" value="WH-like_DNA-bd_sf"/>
</dbReference>
<dbReference type="SUPFAM" id="SSF88946">
    <property type="entry name" value="Sigma2 domain of RNA polymerase sigma factors"/>
    <property type="match status" value="1"/>
</dbReference>
<dbReference type="Pfam" id="PF08281">
    <property type="entry name" value="Sigma70_r4_2"/>
    <property type="match status" value="1"/>
</dbReference>
<name>A0A6H2DLC2_9SPHN</name>
<organism evidence="7 8">
    <name type="scientific">Parasphingorhabdus halotolerans</name>
    <dbReference type="NCBI Taxonomy" id="2725558"/>
    <lineage>
        <taxon>Bacteria</taxon>
        <taxon>Pseudomonadati</taxon>
        <taxon>Pseudomonadota</taxon>
        <taxon>Alphaproteobacteria</taxon>
        <taxon>Sphingomonadales</taxon>
        <taxon>Sphingomonadaceae</taxon>
        <taxon>Parasphingorhabdus</taxon>
    </lineage>
</organism>
<dbReference type="EMBL" id="CP051217">
    <property type="protein sequence ID" value="QJB69472.1"/>
    <property type="molecule type" value="Genomic_DNA"/>
</dbReference>
<feature type="domain" description="RNA polymerase sigma-70 region 2" evidence="5">
    <location>
        <begin position="55"/>
        <end position="121"/>
    </location>
</feature>
<dbReference type="InterPro" id="IPR014284">
    <property type="entry name" value="RNA_pol_sigma-70_dom"/>
</dbReference>
<dbReference type="CDD" id="cd06171">
    <property type="entry name" value="Sigma70_r4"/>
    <property type="match status" value="1"/>
</dbReference>
<dbReference type="Proteomes" id="UP000501600">
    <property type="component" value="Chromosome"/>
</dbReference>
<feature type="domain" description="RNA polymerase sigma factor 70 region 4 type 2" evidence="6">
    <location>
        <begin position="152"/>
        <end position="197"/>
    </location>
</feature>
<dbReference type="PANTHER" id="PTHR43133:SF62">
    <property type="entry name" value="RNA POLYMERASE SIGMA FACTOR SIGZ"/>
    <property type="match status" value="1"/>
</dbReference>
<keyword evidence="4" id="KW-0804">Transcription</keyword>
<dbReference type="InterPro" id="IPR013324">
    <property type="entry name" value="RNA_pol_sigma_r3/r4-like"/>
</dbReference>
<sequence>MRDQMQCEMETKGSDNLSGRSAIVKALPGREIKDAALIERISRSRDRAALEEIAAHYAPRLKAWLTYRGEQSSTAEDIVQDVLISVWTKANQFDPAKGAFSSWVFRMVRNTWIDHKRKHDRMQPTAPDVISTMADSPVAAADAELDESQAAMAVQAELAKLPVEQKQMLHMAFFEGLSHSQIAERTGLALGTVKSRIRVPLKNMKSKLENFRGVNQ</sequence>
<reference evidence="7 8" key="1">
    <citation type="submission" date="2020-04" db="EMBL/GenBank/DDBJ databases">
        <title>Genome sequence for Sphingorhabdus sp. strain M1.</title>
        <authorList>
            <person name="Park S.-J."/>
        </authorList>
    </citation>
    <scope>NUCLEOTIDE SEQUENCE [LARGE SCALE GENOMIC DNA]</scope>
    <source>
        <strain evidence="7 8">JK6</strain>
    </source>
</reference>
<dbReference type="GO" id="GO:0006352">
    <property type="term" value="P:DNA-templated transcription initiation"/>
    <property type="evidence" value="ECO:0007669"/>
    <property type="project" value="InterPro"/>
</dbReference>
<proteinExistence type="inferred from homology"/>
<protein>
    <submittedName>
        <fullName evidence="7">Sigma-70 family RNA polymerase sigma factor</fullName>
    </submittedName>
</protein>
<keyword evidence="8" id="KW-1185">Reference proteome</keyword>
<dbReference type="PANTHER" id="PTHR43133">
    <property type="entry name" value="RNA POLYMERASE ECF-TYPE SIGMA FACTO"/>
    <property type="match status" value="1"/>
</dbReference>
<dbReference type="GO" id="GO:0016987">
    <property type="term" value="F:sigma factor activity"/>
    <property type="evidence" value="ECO:0007669"/>
    <property type="project" value="UniProtKB-KW"/>
</dbReference>
<evidence type="ECO:0000256" key="1">
    <source>
        <dbReference type="ARBA" id="ARBA00010641"/>
    </source>
</evidence>
<evidence type="ECO:0000313" key="7">
    <source>
        <dbReference type="EMBL" id="QJB69472.1"/>
    </source>
</evidence>
<evidence type="ECO:0000259" key="6">
    <source>
        <dbReference type="Pfam" id="PF08281"/>
    </source>
</evidence>
<dbReference type="InterPro" id="IPR007627">
    <property type="entry name" value="RNA_pol_sigma70_r2"/>
</dbReference>
<gene>
    <name evidence="7" type="ORF">HF685_09425</name>
</gene>
<evidence type="ECO:0000256" key="4">
    <source>
        <dbReference type="ARBA" id="ARBA00023163"/>
    </source>
</evidence>
<keyword evidence="3" id="KW-0731">Sigma factor</keyword>
<dbReference type="GO" id="GO:0003677">
    <property type="term" value="F:DNA binding"/>
    <property type="evidence" value="ECO:0007669"/>
    <property type="project" value="InterPro"/>
</dbReference>
<keyword evidence="2" id="KW-0805">Transcription regulation</keyword>
<dbReference type="AlphaFoldDB" id="A0A6H2DLC2"/>